<sequence length="49" mass="5436">MNSDSSAHIYIHTRTHSIELSLVQINLTTCKALAGTYAHLISSELKRPI</sequence>
<dbReference type="Gramene" id="KQK87773">
    <property type="protein sequence ID" value="KQK87773"/>
    <property type="gene ID" value="SETIT_040568mg"/>
</dbReference>
<reference evidence="2" key="1">
    <citation type="journal article" date="2012" name="Nat. Biotechnol.">
        <title>Reference genome sequence of the model plant Setaria.</title>
        <authorList>
            <person name="Bennetzen J.L."/>
            <person name="Schmutz J."/>
            <person name="Wang H."/>
            <person name="Percifield R."/>
            <person name="Hawkins J."/>
            <person name="Pontaroli A.C."/>
            <person name="Estep M."/>
            <person name="Feng L."/>
            <person name="Vaughn J.N."/>
            <person name="Grimwood J."/>
            <person name="Jenkins J."/>
            <person name="Barry K."/>
            <person name="Lindquist E."/>
            <person name="Hellsten U."/>
            <person name="Deshpande S."/>
            <person name="Wang X."/>
            <person name="Wu X."/>
            <person name="Mitros T."/>
            <person name="Triplett J."/>
            <person name="Yang X."/>
            <person name="Ye C.Y."/>
            <person name="Mauro-Herrera M."/>
            <person name="Wang L."/>
            <person name="Li P."/>
            <person name="Sharma M."/>
            <person name="Sharma R."/>
            <person name="Ronald P.C."/>
            <person name="Panaud O."/>
            <person name="Kellogg E.A."/>
            <person name="Brutnell T.P."/>
            <person name="Doust A.N."/>
            <person name="Tuskan G.A."/>
            <person name="Rokhsar D."/>
            <person name="Devos K.M."/>
        </authorList>
    </citation>
    <scope>NUCLEOTIDE SEQUENCE [LARGE SCALE GENOMIC DNA]</scope>
    <source>
        <strain evidence="2">cv. Yugu1</strain>
    </source>
</reference>
<name>K4ANS1_SETIT</name>
<proteinExistence type="predicted"/>
<evidence type="ECO:0000313" key="2">
    <source>
        <dbReference type="Proteomes" id="UP000004995"/>
    </source>
</evidence>
<dbReference type="Proteomes" id="UP000004995">
    <property type="component" value="Unassembled WGS sequence"/>
</dbReference>
<accession>K4ANS1</accession>
<dbReference type="InParanoid" id="K4ANS1"/>
<keyword evidence="2" id="KW-1185">Reference proteome</keyword>
<protein>
    <submittedName>
        <fullName evidence="1">Uncharacterized protein</fullName>
    </submittedName>
</protein>
<organism evidence="1 2">
    <name type="scientific">Setaria italica</name>
    <name type="common">Foxtail millet</name>
    <name type="synonym">Panicum italicum</name>
    <dbReference type="NCBI Taxonomy" id="4555"/>
    <lineage>
        <taxon>Eukaryota</taxon>
        <taxon>Viridiplantae</taxon>
        <taxon>Streptophyta</taxon>
        <taxon>Embryophyta</taxon>
        <taxon>Tracheophyta</taxon>
        <taxon>Spermatophyta</taxon>
        <taxon>Magnoliopsida</taxon>
        <taxon>Liliopsida</taxon>
        <taxon>Poales</taxon>
        <taxon>Poaceae</taxon>
        <taxon>PACMAD clade</taxon>
        <taxon>Panicoideae</taxon>
        <taxon>Panicodae</taxon>
        <taxon>Paniceae</taxon>
        <taxon>Cenchrinae</taxon>
        <taxon>Setaria</taxon>
    </lineage>
</organism>
<dbReference type="EnsemblPlants" id="KQK87773">
    <property type="protein sequence ID" value="KQK87773"/>
    <property type="gene ID" value="SETIT_040568mg"/>
</dbReference>
<evidence type="ECO:0000313" key="1">
    <source>
        <dbReference type="EnsemblPlants" id="KQK87773"/>
    </source>
</evidence>
<reference evidence="1" key="2">
    <citation type="submission" date="2018-08" db="UniProtKB">
        <authorList>
            <consortium name="EnsemblPlants"/>
        </authorList>
    </citation>
    <scope>IDENTIFICATION</scope>
    <source>
        <strain evidence="1">Yugu1</strain>
    </source>
</reference>
<dbReference type="EMBL" id="AGNK02005441">
    <property type="status" value="NOT_ANNOTATED_CDS"/>
    <property type="molecule type" value="Genomic_DNA"/>
</dbReference>
<dbReference type="HOGENOM" id="CLU_3145366_0_0_1"/>
<dbReference type="AlphaFoldDB" id="K4ANS1"/>